<feature type="region of interest" description="Disordered" evidence="1">
    <location>
        <begin position="36"/>
        <end position="68"/>
    </location>
</feature>
<evidence type="ECO:0000313" key="2">
    <source>
        <dbReference type="EMBL" id="KAH0594747.1"/>
    </source>
</evidence>
<evidence type="ECO:0000313" key="3">
    <source>
        <dbReference type="Proteomes" id="UP000764110"/>
    </source>
</evidence>
<comment type="caution">
    <text evidence="2">The sequence shown here is derived from an EMBL/GenBank/DDBJ whole genome shotgun (WGS) entry which is preliminary data.</text>
</comment>
<organism evidence="2 3">
    <name type="scientific">Metarhizium humberi</name>
    <dbReference type="NCBI Taxonomy" id="2596975"/>
    <lineage>
        <taxon>Eukaryota</taxon>
        <taxon>Fungi</taxon>
        <taxon>Dikarya</taxon>
        <taxon>Ascomycota</taxon>
        <taxon>Pezizomycotina</taxon>
        <taxon>Sordariomycetes</taxon>
        <taxon>Hypocreomycetidae</taxon>
        <taxon>Hypocreales</taxon>
        <taxon>Clavicipitaceae</taxon>
        <taxon>Metarhizium</taxon>
    </lineage>
</organism>
<dbReference type="EMBL" id="JACEFI010000015">
    <property type="protein sequence ID" value="KAH0594747.1"/>
    <property type="molecule type" value="Genomic_DNA"/>
</dbReference>
<protein>
    <submittedName>
        <fullName evidence="2">Uncharacterized protein</fullName>
    </submittedName>
</protein>
<reference evidence="2 3" key="1">
    <citation type="submission" date="2020-07" db="EMBL/GenBank/DDBJ databases">
        <title>Metarhizium humberi genome.</title>
        <authorList>
            <person name="Lysoe E."/>
        </authorList>
    </citation>
    <scope>NUCLEOTIDE SEQUENCE [LARGE SCALE GENOMIC DNA]</scope>
    <source>
        <strain evidence="2 3">ESALQ1638</strain>
    </source>
</reference>
<dbReference type="AlphaFoldDB" id="A0A9P8M732"/>
<dbReference type="Proteomes" id="UP000764110">
    <property type="component" value="Unassembled WGS sequence"/>
</dbReference>
<keyword evidence="3" id="KW-1185">Reference proteome</keyword>
<name>A0A9P8M732_9HYPO</name>
<evidence type="ECO:0000256" key="1">
    <source>
        <dbReference type="SAM" id="MobiDB-lite"/>
    </source>
</evidence>
<proteinExistence type="predicted"/>
<gene>
    <name evidence="2" type="ORF">MHUMG1_07581</name>
</gene>
<accession>A0A9P8M732</accession>
<feature type="region of interest" description="Disordered" evidence="1">
    <location>
        <begin position="159"/>
        <end position="179"/>
    </location>
</feature>
<sequence length="253" mass="27145">MAGAGRLGPPSMYMYEMRQGGRQFAVVDCDGSDEADVLMGGPRRGATTGANRRHGRAREMTRGNGAPLAERQSIHQMVKSSITPISSGAALATGPRSGQQRTALGVNGFRVAGQQKKEKTERTKSHIDSPICHLIEYAPEPARTTHRLLVDGTAANTTRRGPGIVGSSPSMASAKPATRRSLRGNNVLRVAQRHVSCRPRPPLSTRSLALSPDLVRNARHIGHTSPDASLPNTPKALAARRRDWPRAACTSLR</sequence>